<protein>
    <submittedName>
        <fullName evidence="4">Putative ankyrin repeat-containing domain-containing protein</fullName>
    </submittedName>
</protein>
<feature type="repeat" description="ANK" evidence="3">
    <location>
        <begin position="43"/>
        <end position="70"/>
    </location>
</feature>
<evidence type="ECO:0000256" key="3">
    <source>
        <dbReference type="PROSITE-ProRule" id="PRU00023"/>
    </source>
</evidence>
<dbReference type="Pfam" id="PF12796">
    <property type="entry name" value="Ank_2"/>
    <property type="match status" value="1"/>
</dbReference>
<evidence type="ECO:0000313" key="5">
    <source>
        <dbReference type="Proteomes" id="UP000238479"/>
    </source>
</evidence>
<keyword evidence="5" id="KW-1185">Reference proteome</keyword>
<dbReference type="PANTHER" id="PTHR24186:SF50">
    <property type="entry name" value="ANKYRIN REPEAT-CONTAINING PROTEIN ITN1-LIKE ISOFORM X1"/>
    <property type="match status" value="1"/>
</dbReference>
<dbReference type="OMA" id="AYGGHIK"/>
<name>A0A2P6RPF1_ROSCH</name>
<dbReference type="Gene3D" id="1.25.40.20">
    <property type="entry name" value="Ankyrin repeat-containing domain"/>
    <property type="match status" value="1"/>
</dbReference>
<dbReference type="AlphaFoldDB" id="A0A2P6RPF1"/>
<sequence length="244" mass="27292">MHIMRKNVMEGFSVPELFCPYMLDIVTMMVSKNPEIIKEVDELGWTPLHYAAFRGNVSAIRSLIKRNSSVAYILDNCGMSALHVAAYGGHIKVMKELIRLRPDTCDLLNHKDQTAVHAAVLGEKPAVIRYILKTPTLAGLVNEADDDGNTPLHLAASIPNSAIMKALARDCKVDKTATNVHHSKAVDIYLGNNIELVRTIDIYNTHRALVVRDSFFSYFQGSIIRPTFRSRIHISTVQFLGLYD</sequence>
<evidence type="ECO:0000313" key="4">
    <source>
        <dbReference type="EMBL" id="PRQ48316.1"/>
    </source>
</evidence>
<evidence type="ECO:0000256" key="2">
    <source>
        <dbReference type="ARBA" id="ARBA00023043"/>
    </source>
</evidence>
<dbReference type="Pfam" id="PF13606">
    <property type="entry name" value="Ank_3"/>
    <property type="match status" value="1"/>
</dbReference>
<dbReference type="Gramene" id="PRQ48316">
    <property type="protein sequence ID" value="PRQ48316"/>
    <property type="gene ID" value="RchiOBHm_Chr2g0109321"/>
</dbReference>
<proteinExistence type="predicted"/>
<keyword evidence="2 3" id="KW-0040">ANK repeat</keyword>
<dbReference type="InterPro" id="IPR036770">
    <property type="entry name" value="Ankyrin_rpt-contain_sf"/>
</dbReference>
<keyword evidence="1" id="KW-0677">Repeat</keyword>
<dbReference type="SUPFAM" id="SSF48403">
    <property type="entry name" value="Ankyrin repeat"/>
    <property type="match status" value="1"/>
</dbReference>
<accession>A0A2P6RPF1</accession>
<organism evidence="4 5">
    <name type="scientific">Rosa chinensis</name>
    <name type="common">China rose</name>
    <dbReference type="NCBI Taxonomy" id="74649"/>
    <lineage>
        <taxon>Eukaryota</taxon>
        <taxon>Viridiplantae</taxon>
        <taxon>Streptophyta</taxon>
        <taxon>Embryophyta</taxon>
        <taxon>Tracheophyta</taxon>
        <taxon>Spermatophyta</taxon>
        <taxon>Magnoliopsida</taxon>
        <taxon>eudicotyledons</taxon>
        <taxon>Gunneridae</taxon>
        <taxon>Pentapetalae</taxon>
        <taxon>rosids</taxon>
        <taxon>fabids</taxon>
        <taxon>Rosales</taxon>
        <taxon>Rosaceae</taxon>
        <taxon>Rosoideae</taxon>
        <taxon>Rosoideae incertae sedis</taxon>
        <taxon>Rosa</taxon>
    </lineage>
</organism>
<evidence type="ECO:0000256" key="1">
    <source>
        <dbReference type="ARBA" id="ARBA00022737"/>
    </source>
</evidence>
<reference evidence="4 5" key="1">
    <citation type="journal article" date="2018" name="Nat. Genet.">
        <title>The Rosa genome provides new insights in the design of modern roses.</title>
        <authorList>
            <person name="Bendahmane M."/>
        </authorList>
    </citation>
    <scope>NUCLEOTIDE SEQUENCE [LARGE SCALE GENOMIC DNA]</scope>
    <source>
        <strain evidence="5">cv. Old Blush</strain>
    </source>
</reference>
<dbReference type="PANTHER" id="PTHR24186">
    <property type="entry name" value="PROTEIN PHOSPHATASE 1 REGULATORY SUBUNIT"/>
    <property type="match status" value="1"/>
</dbReference>
<dbReference type="EMBL" id="PDCK01000040">
    <property type="protein sequence ID" value="PRQ48316.1"/>
    <property type="molecule type" value="Genomic_DNA"/>
</dbReference>
<dbReference type="SMART" id="SM00248">
    <property type="entry name" value="ANK"/>
    <property type="match status" value="4"/>
</dbReference>
<comment type="caution">
    <text evidence="4">The sequence shown here is derived from an EMBL/GenBank/DDBJ whole genome shotgun (WGS) entry which is preliminary data.</text>
</comment>
<dbReference type="GO" id="GO:0005886">
    <property type="term" value="C:plasma membrane"/>
    <property type="evidence" value="ECO:0007669"/>
    <property type="project" value="TreeGrafter"/>
</dbReference>
<dbReference type="Proteomes" id="UP000238479">
    <property type="component" value="Chromosome 2"/>
</dbReference>
<dbReference type="STRING" id="74649.A0A2P6RPF1"/>
<gene>
    <name evidence="4" type="ORF">RchiOBHm_Chr2g0109321</name>
</gene>
<dbReference type="InterPro" id="IPR002110">
    <property type="entry name" value="Ankyrin_rpt"/>
</dbReference>
<dbReference type="PROSITE" id="PS50297">
    <property type="entry name" value="ANK_REP_REGION"/>
    <property type="match status" value="1"/>
</dbReference>
<dbReference type="PROSITE" id="PS50088">
    <property type="entry name" value="ANK_REPEAT"/>
    <property type="match status" value="1"/>
</dbReference>